<organism evidence="7 8">
    <name type="scientific">Azospirillum brasilense</name>
    <dbReference type="NCBI Taxonomy" id="192"/>
    <lineage>
        <taxon>Bacteria</taxon>
        <taxon>Pseudomonadati</taxon>
        <taxon>Pseudomonadota</taxon>
        <taxon>Alphaproteobacteria</taxon>
        <taxon>Rhodospirillales</taxon>
        <taxon>Azospirillaceae</taxon>
        <taxon>Azospirillum</taxon>
    </lineage>
</organism>
<evidence type="ECO:0000256" key="5">
    <source>
        <dbReference type="SAM" id="MobiDB-lite"/>
    </source>
</evidence>
<dbReference type="SUPFAM" id="SSF47823">
    <property type="entry name" value="lambda integrase-like, N-terminal domain"/>
    <property type="match status" value="1"/>
</dbReference>
<dbReference type="SUPFAM" id="SSF56349">
    <property type="entry name" value="DNA breaking-rejoining enzymes"/>
    <property type="match status" value="1"/>
</dbReference>
<evidence type="ECO:0000256" key="4">
    <source>
        <dbReference type="ARBA" id="ARBA00023172"/>
    </source>
</evidence>
<evidence type="ECO:0000313" key="8">
    <source>
        <dbReference type="Proteomes" id="UP000476837"/>
    </source>
</evidence>
<dbReference type="PANTHER" id="PTHR30349:SF81">
    <property type="entry name" value="TYROSINE RECOMBINASE XERC"/>
    <property type="match status" value="1"/>
</dbReference>
<dbReference type="Pfam" id="PF00589">
    <property type="entry name" value="Phage_integrase"/>
    <property type="match status" value="1"/>
</dbReference>
<name>A0A6L3ASQ4_AZOBR</name>
<reference evidence="7 8" key="1">
    <citation type="submission" date="2018-07" db="EMBL/GenBank/DDBJ databases">
        <title>Genome sequence of Roseomonas fauriae ATCC 49958.</title>
        <authorList>
            <person name="Sant'Anna F.H."/>
            <person name="Baldani J.I."/>
            <person name="Zilli J.E."/>
            <person name="Reis V.M."/>
            <person name="Hartmann A."/>
            <person name="Cruz L."/>
            <person name="de Souza E.M."/>
            <person name="de Oliveira Pedrosa F."/>
            <person name="Passaglia L.M.P."/>
        </authorList>
    </citation>
    <scope>NUCLEOTIDE SEQUENCE [LARGE SCALE GENOMIC DNA]</scope>
    <source>
        <strain evidence="7 8">ATCC 49958</strain>
    </source>
</reference>
<evidence type="ECO:0000256" key="2">
    <source>
        <dbReference type="ARBA" id="ARBA00022908"/>
    </source>
</evidence>
<dbReference type="InterPro" id="IPR002104">
    <property type="entry name" value="Integrase_catalytic"/>
</dbReference>
<keyword evidence="4" id="KW-0233">DNA recombination</keyword>
<dbReference type="InterPro" id="IPR011010">
    <property type="entry name" value="DNA_brk_join_enz"/>
</dbReference>
<feature type="region of interest" description="Disordered" evidence="5">
    <location>
        <begin position="118"/>
        <end position="140"/>
    </location>
</feature>
<dbReference type="InterPro" id="IPR013762">
    <property type="entry name" value="Integrase-like_cat_sf"/>
</dbReference>
<dbReference type="GO" id="GO:0007059">
    <property type="term" value="P:chromosome segregation"/>
    <property type="evidence" value="ECO:0007669"/>
    <property type="project" value="UniProtKB-KW"/>
</dbReference>
<comment type="caution">
    <text evidence="7">The sequence shown here is derived from an EMBL/GenBank/DDBJ whole genome shotgun (WGS) entry which is preliminary data.</text>
</comment>
<dbReference type="Gene3D" id="1.10.443.10">
    <property type="entry name" value="Intergrase catalytic core"/>
    <property type="match status" value="1"/>
</dbReference>
<keyword evidence="1" id="KW-0159">Chromosome partition</keyword>
<dbReference type="GO" id="GO:0006310">
    <property type="term" value="P:DNA recombination"/>
    <property type="evidence" value="ECO:0007669"/>
    <property type="project" value="UniProtKB-KW"/>
</dbReference>
<gene>
    <name evidence="7" type="ORF">DS837_28110</name>
</gene>
<sequence length="449" mass="49574">MSDDILLPTAISDDPIAAIQDDPDLPAEVREQLAAYGKRYARAKAPRTVRAMLDGIRLFALWCSERGHVWLPATPETVEAYIEEVGYRGYGRWRRPDPRSVARYTRLKERYEVLQRKAAQENRTCRAKPPKRPESVWLPPKPLKPASLQQHLWAIATAHRAAGFEDPTKHDHSKLAREAHTRERGARQKQARALNEPDFEKIVTSLDARIAEHQGIIDDLQESHGRLSSLTTGAARAAEVAAKIAAERTALTYALRDRALIHVWHDSMRRVSELVALRWEDLGRDADGSGTLLVRKSKTDQAKAGKIAWLSPDTMAALDAWRPECHRVVATAAERGAAKGVRTGTADELEAADALFVSIHRGGVSPLSTVAAVAILNTRAAEAGILHRFSGHSIRVGVTQDLLGDGEDIAGVAQAGGWDTPRMVLRYGERLLAGRNAVARRWKKKHGGE</sequence>
<dbReference type="GO" id="GO:0015074">
    <property type="term" value="P:DNA integration"/>
    <property type="evidence" value="ECO:0007669"/>
    <property type="project" value="UniProtKB-KW"/>
</dbReference>
<dbReference type="RefSeq" id="WP_149167775.1">
    <property type="nucleotide sequence ID" value="NZ_QOKV01000029.1"/>
</dbReference>
<protein>
    <recommendedName>
        <fullName evidence="6">Tyr recombinase domain-containing protein</fullName>
    </recommendedName>
</protein>
<evidence type="ECO:0000256" key="1">
    <source>
        <dbReference type="ARBA" id="ARBA00022829"/>
    </source>
</evidence>
<dbReference type="InterPro" id="IPR010998">
    <property type="entry name" value="Integrase_recombinase_N"/>
</dbReference>
<dbReference type="Proteomes" id="UP000476837">
    <property type="component" value="Unassembled WGS sequence"/>
</dbReference>
<dbReference type="AlphaFoldDB" id="A0A6L3ASQ4"/>
<dbReference type="InterPro" id="IPR050090">
    <property type="entry name" value="Tyrosine_recombinase_XerCD"/>
</dbReference>
<evidence type="ECO:0000313" key="7">
    <source>
        <dbReference type="EMBL" id="KAA0678185.1"/>
    </source>
</evidence>
<dbReference type="GO" id="GO:0003677">
    <property type="term" value="F:DNA binding"/>
    <property type="evidence" value="ECO:0007669"/>
    <property type="project" value="UniProtKB-KW"/>
</dbReference>
<dbReference type="Gene3D" id="1.10.150.130">
    <property type="match status" value="1"/>
</dbReference>
<evidence type="ECO:0000259" key="6">
    <source>
        <dbReference type="PROSITE" id="PS51898"/>
    </source>
</evidence>
<keyword evidence="3" id="KW-0238">DNA-binding</keyword>
<dbReference type="PANTHER" id="PTHR30349">
    <property type="entry name" value="PHAGE INTEGRASE-RELATED"/>
    <property type="match status" value="1"/>
</dbReference>
<keyword evidence="2" id="KW-0229">DNA integration</keyword>
<accession>A0A6L3ASQ4</accession>
<evidence type="ECO:0000256" key="3">
    <source>
        <dbReference type="ARBA" id="ARBA00023125"/>
    </source>
</evidence>
<dbReference type="PROSITE" id="PS51898">
    <property type="entry name" value="TYR_RECOMBINASE"/>
    <property type="match status" value="1"/>
</dbReference>
<feature type="domain" description="Tyr recombinase" evidence="6">
    <location>
        <begin position="229"/>
        <end position="441"/>
    </location>
</feature>
<proteinExistence type="predicted"/>
<dbReference type="EMBL" id="QOKV01000029">
    <property type="protein sequence ID" value="KAA0678185.1"/>
    <property type="molecule type" value="Genomic_DNA"/>
</dbReference>